<sequence>MKHYQFLSLKKVNEPYVDEIRAAWEQILDDGWYLHGKFAARLERELADLCHVGHAVACSNGLDALRLIFRAYVEMGVMQHGDEVIVPANTYVASVLAVTDNGLVPVFADIDETTMNLDFVQAEQKITPRTKAIMVVHLYGSPCWSPDAVRLAERYGVKIVEDNAQAIGASSRFAGLHGTHATGGLGDVAAFSFYPTKNIGAMGDAGAVVTSDKQLASAVCALANYGADTRYHNIYRGLNCRMDELQAAVLCVKLGHLEEITVARRERAAIYDAHIRNPQIVKPRIFSEDVQVWHQYEIRVPKRRDEFRDYMARHGVETDIHYAVPPHLQPCYRQYAAIELPVTCRLASEIVSLPVSESMPVGDIAEIAAIANGF</sequence>
<evidence type="ECO:0000256" key="2">
    <source>
        <dbReference type="ARBA" id="ARBA00037999"/>
    </source>
</evidence>
<dbReference type="CDD" id="cd00616">
    <property type="entry name" value="AHBA_syn"/>
    <property type="match status" value="1"/>
</dbReference>
<reference evidence="6" key="1">
    <citation type="submission" date="2020-10" db="EMBL/GenBank/DDBJ databases">
        <authorList>
            <person name="Gilroy R."/>
        </authorList>
    </citation>
    <scope>NUCLEOTIDE SEQUENCE</scope>
    <source>
        <strain evidence="6">17073</strain>
    </source>
</reference>
<evidence type="ECO:0000256" key="3">
    <source>
        <dbReference type="PIRSR" id="PIRSR000390-1"/>
    </source>
</evidence>
<dbReference type="GO" id="GO:0008483">
    <property type="term" value="F:transaminase activity"/>
    <property type="evidence" value="ECO:0007669"/>
    <property type="project" value="UniProtKB-KW"/>
</dbReference>
<dbReference type="InterPro" id="IPR000653">
    <property type="entry name" value="DegT/StrS_aminotransferase"/>
</dbReference>
<feature type="modified residue" description="N6-(pyridoxal phosphate)lysine" evidence="4">
    <location>
        <position position="197"/>
    </location>
</feature>
<reference evidence="6" key="2">
    <citation type="journal article" date="2021" name="PeerJ">
        <title>Extensive microbial diversity within the chicken gut microbiome revealed by metagenomics and culture.</title>
        <authorList>
            <person name="Gilroy R."/>
            <person name="Ravi A."/>
            <person name="Getino M."/>
            <person name="Pursley I."/>
            <person name="Horton D.L."/>
            <person name="Alikhan N.F."/>
            <person name="Baker D."/>
            <person name="Gharbi K."/>
            <person name="Hall N."/>
            <person name="Watson M."/>
            <person name="Adriaenssens E.M."/>
            <person name="Foster-Nyarko E."/>
            <person name="Jarju S."/>
            <person name="Secka A."/>
            <person name="Antonio M."/>
            <person name="Oren A."/>
            <person name="Chaudhuri R.R."/>
            <person name="La Ragione R."/>
            <person name="Hildebrand F."/>
            <person name="Pallen M.J."/>
        </authorList>
    </citation>
    <scope>NUCLEOTIDE SEQUENCE</scope>
    <source>
        <strain evidence="6">17073</strain>
    </source>
</reference>
<dbReference type="InterPro" id="IPR015421">
    <property type="entry name" value="PyrdxlP-dep_Trfase_major"/>
</dbReference>
<gene>
    <name evidence="6" type="ORF">IAD18_07025</name>
</gene>
<protein>
    <submittedName>
        <fullName evidence="6">DegT/DnrJ/EryC1/StrS family aminotransferase</fullName>
    </submittedName>
</protein>
<dbReference type="Proteomes" id="UP000824076">
    <property type="component" value="Unassembled WGS sequence"/>
</dbReference>
<dbReference type="PANTHER" id="PTHR30244:SF36">
    <property type="entry name" value="3-OXO-GLUCOSE-6-PHOSPHATE:GLUTAMATE AMINOTRANSFERASE"/>
    <property type="match status" value="1"/>
</dbReference>
<evidence type="ECO:0000256" key="1">
    <source>
        <dbReference type="ARBA" id="ARBA00022898"/>
    </source>
</evidence>
<feature type="active site" description="Proton acceptor" evidence="3">
    <location>
        <position position="197"/>
    </location>
</feature>
<evidence type="ECO:0000313" key="6">
    <source>
        <dbReference type="EMBL" id="HIU39399.1"/>
    </source>
</evidence>
<dbReference type="GO" id="GO:0030170">
    <property type="term" value="F:pyridoxal phosphate binding"/>
    <property type="evidence" value="ECO:0007669"/>
    <property type="project" value="TreeGrafter"/>
</dbReference>
<dbReference type="AlphaFoldDB" id="A0A9D1LGZ7"/>
<evidence type="ECO:0000256" key="5">
    <source>
        <dbReference type="RuleBase" id="RU004508"/>
    </source>
</evidence>
<dbReference type="GO" id="GO:0000271">
    <property type="term" value="P:polysaccharide biosynthetic process"/>
    <property type="evidence" value="ECO:0007669"/>
    <property type="project" value="TreeGrafter"/>
</dbReference>
<comment type="caution">
    <text evidence="6">The sequence shown here is derived from an EMBL/GenBank/DDBJ whole genome shotgun (WGS) entry which is preliminary data.</text>
</comment>
<dbReference type="InterPro" id="IPR015422">
    <property type="entry name" value="PyrdxlP-dep_Trfase_small"/>
</dbReference>
<dbReference type="EMBL" id="DVMS01000196">
    <property type="protein sequence ID" value="HIU39399.1"/>
    <property type="molecule type" value="Genomic_DNA"/>
</dbReference>
<dbReference type="PANTHER" id="PTHR30244">
    <property type="entry name" value="TRANSAMINASE"/>
    <property type="match status" value="1"/>
</dbReference>
<proteinExistence type="inferred from homology"/>
<dbReference type="Gene3D" id="3.40.640.10">
    <property type="entry name" value="Type I PLP-dependent aspartate aminotransferase-like (Major domain)"/>
    <property type="match status" value="1"/>
</dbReference>
<organism evidence="6 7">
    <name type="scientific">Candidatus Limisoma intestinavium</name>
    <dbReference type="NCBI Taxonomy" id="2840856"/>
    <lineage>
        <taxon>Bacteria</taxon>
        <taxon>Pseudomonadati</taxon>
        <taxon>Bacteroidota</taxon>
        <taxon>Bacteroidia</taxon>
        <taxon>Bacteroidales</taxon>
        <taxon>Candidatus Limisoma</taxon>
    </lineage>
</organism>
<dbReference type="PIRSF" id="PIRSF000390">
    <property type="entry name" value="PLP_StrS"/>
    <property type="match status" value="1"/>
</dbReference>
<dbReference type="Gene3D" id="3.90.1150.10">
    <property type="entry name" value="Aspartate Aminotransferase, domain 1"/>
    <property type="match status" value="1"/>
</dbReference>
<evidence type="ECO:0000256" key="4">
    <source>
        <dbReference type="PIRSR" id="PIRSR000390-2"/>
    </source>
</evidence>
<keyword evidence="6" id="KW-0032">Aminotransferase</keyword>
<evidence type="ECO:0000313" key="7">
    <source>
        <dbReference type="Proteomes" id="UP000824076"/>
    </source>
</evidence>
<keyword evidence="1 4" id="KW-0663">Pyridoxal phosphate</keyword>
<comment type="similarity">
    <text evidence="2 5">Belongs to the DegT/DnrJ/EryC1 family.</text>
</comment>
<dbReference type="InterPro" id="IPR015424">
    <property type="entry name" value="PyrdxlP-dep_Trfase"/>
</dbReference>
<name>A0A9D1LGZ7_9BACT</name>
<accession>A0A9D1LGZ7</accession>
<dbReference type="Pfam" id="PF01041">
    <property type="entry name" value="DegT_DnrJ_EryC1"/>
    <property type="match status" value="1"/>
</dbReference>
<keyword evidence="6" id="KW-0808">Transferase</keyword>
<dbReference type="SUPFAM" id="SSF53383">
    <property type="entry name" value="PLP-dependent transferases"/>
    <property type="match status" value="1"/>
</dbReference>